<comment type="caution">
    <text evidence="1">The sequence shown here is derived from an EMBL/GenBank/DDBJ whole genome shotgun (WGS) entry which is preliminary data.</text>
</comment>
<dbReference type="PANTHER" id="PTHR31065:SF35">
    <property type="entry name" value="PLATZ TRANSCRIPTION FACTOR FAMILY PROTEIN"/>
    <property type="match status" value="1"/>
</dbReference>
<organism evidence="1 2">
    <name type="scientific">Rhododendron griersonianum</name>
    <dbReference type="NCBI Taxonomy" id="479676"/>
    <lineage>
        <taxon>Eukaryota</taxon>
        <taxon>Viridiplantae</taxon>
        <taxon>Streptophyta</taxon>
        <taxon>Embryophyta</taxon>
        <taxon>Tracheophyta</taxon>
        <taxon>Spermatophyta</taxon>
        <taxon>Magnoliopsida</taxon>
        <taxon>eudicotyledons</taxon>
        <taxon>Gunneridae</taxon>
        <taxon>Pentapetalae</taxon>
        <taxon>asterids</taxon>
        <taxon>Ericales</taxon>
        <taxon>Ericaceae</taxon>
        <taxon>Ericoideae</taxon>
        <taxon>Rhodoreae</taxon>
        <taxon>Rhododendron</taxon>
    </lineage>
</organism>
<sequence length="133" mass="15568">MQEIENCSPPWLKQLLKAKFYVDCQVHKQYRCNQCNRYCIECTGNLFRTHYLDDHKNHHVIQIRRSSLSNAVGVDDIEKHMNVCDVQTYSINKRLIVFLNSRPYTGFPYGVTNVCNICRRSLPAGNFKFCCLS</sequence>
<dbReference type="Proteomes" id="UP000823749">
    <property type="component" value="Chromosome 3"/>
</dbReference>
<gene>
    <name evidence="1" type="ORF">RHGRI_007632</name>
</gene>
<dbReference type="EMBL" id="JACTNZ010000003">
    <property type="protein sequence ID" value="KAG5557454.1"/>
    <property type="molecule type" value="Genomic_DNA"/>
</dbReference>
<dbReference type="Pfam" id="PF04640">
    <property type="entry name" value="PLATZ"/>
    <property type="match status" value="1"/>
</dbReference>
<dbReference type="AlphaFoldDB" id="A0AAV6KZJ9"/>
<name>A0AAV6KZJ9_9ERIC</name>
<reference evidence="1" key="1">
    <citation type="submission" date="2020-08" db="EMBL/GenBank/DDBJ databases">
        <title>Plant Genome Project.</title>
        <authorList>
            <person name="Zhang R.-G."/>
        </authorList>
    </citation>
    <scope>NUCLEOTIDE SEQUENCE</scope>
    <source>
        <strain evidence="1">WSP0</strain>
        <tissue evidence="1">Leaf</tissue>
    </source>
</reference>
<evidence type="ECO:0008006" key="3">
    <source>
        <dbReference type="Google" id="ProtNLM"/>
    </source>
</evidence>
<keyword evidence="2" id="KW-1185">Reference proteome</keyword>
<accession>A0AAV6KZJ9</accession>
<proteinExistence type="predicted"/>
<evidence type="ECO:0000313" key="1">
    <source>
        <dbReference type="EMBL" id="KAG5557454.1"/>
    </source>
</evidence>
<evidence type="ECO:0000313" key="2">
    <source>
        <dbReference type="Proteomes" id="UP000823749"/>
    </source>
</evidence>
<protein>
    <recommendedName>
        <fullName evidence="3">C2H2-type domain-containing protein</fullName>
    </recommendedName>
</protein>
<dbReference type="PANTHER" id="PTHR31065">
    <property type="entry name" value="PLATZ TRANSCRIPTION FACTOR FAMILY PROTEIN"/>
    <property type="match status" value="1"/>
</dbReference>
<dbReference type="InterPro" id="IPR006734">
    <property type="entry name" value="PLATZ"/>
</dbReference>